<dbReference type="Pfam" id="PF07963">
    <property type="entry name" value="N_methyl"/>
    <property type="match status" value="1"/>
</dbReference>
<dbReference type="InterPro" id="IPR012902">
    <property type="entry name" value="N_methyl_site"/>
</dbReference>
<evidence type="ECO:0008006" key="4">
    <source>
        <dbReference type="Google" id="ProtNLM"/>
    </source>
</evidence>
<comment type="caution">
    <text evidence="2">The sequence shown here is derived from an EMBL/GenBank/DDBJ whole genome shotgun (WGS) entry which is preliminary data.</text>
</comment>
<proteinExistence type="predicted"/>
<organism evidence="2 3">
    <name type="scientific">Candidatus Uhrbacteria bacterium CG_4_9_14_0_2_um_filter_41_50</name>
    <dbReference type="NCBI Taxonomy" id="1975031"/>
    <lineage>
        <taxon>Bacteria</taxon>
        <taxon>Candidatus Uhriibacteriota</taxon>
    </lineage>
</organism>
<feature type="transmembrane region" description="Helical" evidence="1">
    <location>
        <begin position="13"/>
        <end position="34"/>
    </location>
</feature>
<sequence>MLDNKKGVSLIEVVVYIAVFAILVPTITIFYLTIRQNTAQTIDIQTVDNATAIAMNQLETEIKSASKIVATQSILEQDAGKIVFKDNSGSTISFAYLEELVNINGSEHIIGRIARIENAKTQWLTSATVDVNQFKIRLIQDSTGLMTSLNIDLSVQSIGNENFKELSLSTSFAFYPFTTEE</sequence>
<accession>A0A2M8EQE7</accession>
<keyword evidence="1" id="KW-0812">Transmembrane</keyword>
<keyword evidence="1" id="KW-0472">Membrane</keyword>
<dbReference type="EMBL" id="PFSI01000002">
    <property type="protein sequence ID" value="PJC24963.1"/>
    <property type="molecule type" value="Genomic_DNA"/>
</dbReference>
<evidence type="ECO:0000313" key="3">
    <source>
        <dbReference type="Proteomes" id="UP000230251"/>
    </source>
</evidence>
<dbReference type="AlphaFoldDB" id="A0A2M8EQE7"/>
<evidence type="ECO:0000313" key="2">
    <source>
        <dbReference type="EMBL" id="PJC24963.1"/>
    </source>
</evidence>
<protein>
    <recommendedName>
        <fullName evidence="4">Prepilin-type N-terminal cleavage/methylation domain-containing protein</fullName>
    </recommendedName>
</protein>
<dbReference type="Proteomes" id="UP000230251">
    <property type="component" value="Unassembled WGS sequence"/>
</dbReference>
<keyword evidence="1" id="KW-1133">Transmembrane helix</keyword>
<gene>
    <name evidence="2" type="ORF">CO057_00040</name>
</gene>
<evidence type="ECO:0000256" key="1">
    <source>
        <dbReference type="SAM" id="Phobius"/>
    </source>
</evidence>
<reference evidence="3" key="1">
    <citation type="submission" date="2017-09" db="EMBL/GenBank/DDBJ databases">
        <title>Depth-based differentiation of microbial function through sediment-hosted aquifers and enrichment of novel symbionts in the deep terrestrial subsurface.</title>
        <authorList>
            <person name="Probst A.J."/>
            <person name="Ladd B."/>
            <person name="Jarett J.K."/>
            <person name="Geller-Mcgrath D.E."/>
            <person name="Sieber C.M.K."/>
            <person name="Emerson J.B."/>
            <person name="Anantharaman K."/>
            <person name="Thomas B.C."/>
            <person name="Malmstrom R."/>
            <person name="Stieglmeier M."/>
            <person name="Klingl A."/>
            <person name="Woyke T."/>
            <person name="Ryan C.M."/>
            <person name="Banfield J.F."/>
        </authorList>
    </citation>
    <scope>NUCLEOTIDE SEQUENCE [LARGE SCALE GENOMIC DNA]</scope>
</reference>
<name>A0A2M8EQE7_9BACT</name>